<dbReference type="PROSITE" id="PS50102">
    <property type="entry name" value="RRM"/>
    <property type="match status" value="1"/>
</dbReference>
<dbReference type="RefSeq" id="XP_002773535.1">
    <property type="nucleotide sequence ID" value="XM_002773489.1"/>
</dbReference>
<dbReference type="Pfam" id="PF00076">
    <property type="entry name" value="RRM_1"/>
    <property type="match status" value="1"/>
</dbReference>
<evidence type="ECO:0000256" key="3">
    <source>
        <dbReference type="ARBA" id="ARBA00023242"/>
    </source>
</evidence>
<organism evidence="8">
    <name type="scientific">Perkinsus marinus (strain ATCC 50983 / TXsc)</name>
    <dbReference type="NCBI Taxonomy" id="423536"/>
    <lineage>
        <taxon>Eukaryota</taxon>
        <taxon>Sar</taxon>
        <taxon>Alveolata</taxon>
        <taxon>Perkinsozoa</taxon>
        <taxon>Perkinsea</taxon>
        <taxon>Perkinsida</taxon>
        <taxon>Perkinsidae</taxon>
        <taxon>Perkinsus</taxon>
    </lineage>
</organism>
<dbReference type="AlphaFoldDB" id="C5LD07"/>
<dbReference type="GeneID" id="9041378"/>
<evidence type="ECO:0000259" key="6">
    <source>
        <dbReference type="PROSITE" id="PS50102"/>
    </source>
</evidence>
<evidence type="ECO:0000313" key="8">
    <source>
        <dbReference type="Proteomes" id="UP000007800"/>
    </source>
</evidence>
<dbReference type="SUPFAM" id="SSF54928">
    <property type="entry name" value="RNA-binding domain, RBD"/>
    <property type="match status" value="1"/>
</dbReference>
<evidence type="ECO:0000313" key="7">
    <source>
        <dbReference type="EMBL" id="EER05351.1"/>
    </source>
</evidence>
<accession>C5LD07</accession>
<reference evidence="7 8" key="1">
    <citation type="submission" date="2008-07" db="EMBL/GenBank/DDBJ databases">
        <authorList>
            <person name="El-Sayed N."/>
            <person name="Caler E."/>
            <person name="Inman J."/>
            <person name="Amedeo P."/>
            <person name="Hass B."/>
            <person name="Wortman J."/>
        </authorList>
    </citation>
    <scope>NUCLEOTIDE SEQUENCE [LARGE SCALE GENOMIC DNA]</scope>
    <source>
        <strain evidence="8">ATCC 50983 / TXsc</strain>
    </source>
</reference>
<dbReference type="InterPro" id="IPR035979">
    <property type="entry name" value="RBD_domain_sf"/>
</dbReference>
<dbReference type="Gene3D" id="3.30.70.330">
    <property type="match status" value="1"/>
</dbReference>
<protein>
    <submittedName>
        <fullName evidence="7">Nop15p/nopp34, putative</fullName>
    </submittedName>
</protein>
<feature type="domain" description="RRM" evidence="6">
    <location>
        <begin position="38"/>
        <end position="116"/>
    </location>
</feature>
<comment type="subcellular location">
    <subcellularLocation>
        <location evidence="1">Nucleus</location>
        <location evidence="1">Nucleolus</location>
    </subcellularLocation>
</comment>
<dbReference type="GO" id="GO:0003723">
    <property type="term" value="F:RNA binding"/>
    <property type="evidence" value="ECO:0007669"/>
    <property type="project" value="UniProtKB-UniRule"/>
</dbReference>
<dbReference type="Proteomes" id="UP000007800">
    <property type="component" value="Unassembled WGS sequence"/>
</dbReference>
<dbReference type="OrthoDB" id="21467at2759"/>
<dbReference type="EMBL" id="GG680950">
    <property type="protein sequence ID" value="EER05351.1"/>
    <property type="molecule type" value="Genomic_DNA"/>
</dbReference>
<gene>
    <name evidence="7" type="ORF">Pmar_PMAR029515</name>
</gene>
<feature type="compositionally biased region" description="Basic and acidic residues" evidence="5">
    <location>
        <begin position="147"/>
        <end position="160"/>
    </location>
</feature>
<dbReference type="InterPro" id="IPR000504">
    <property type="entry name" value="RRM_dom"/>
</dbReference>
<dbReference type="OMA" id="FYEKQMK"/>
<feature type="region of interest" description="Disordered" evidence="5">
    <location>
        <begin position="147"/>
        <end position="173"/>
    </location>
</feature>
<dbReference type="InterPro" id="IPR012677">
    <property type="entry name" value="Nucleotide-bd_a/b_plait_sf"/>
</dbReference>
<dbReference type="GO" id="GO:0005730">
    <property type="term" value="C:nucleolus"/>
    <property type="evidence" value="ECO:0007669"/>
    <property type="project" value="UniProtKB-SubCell"/>
</dbReference>
<dbReference type="CDD" id="cd12307">
    <property type="entry name" value="RRM_NIFK_like"/>
    <property type="match status" value="1"/>
</dbReference>
<name>C5LD07_PERM5</name>
<keyword evidence="8" id="KW-1185">Reference proteome</keyword>
<keyword evidence="3" id="KW-0539">Nucleus</keyword>
<evidence type="ECO:0000256" key="4">
    <source>
        <dbReference type="PROSITE-ProRule" id="PRU00176"/>
    </source>
</evidence>
<dbReference type="PANTHER" id="PTHR46754">
    <property type="entry name" value="MKI67 FHA DOMAIN-INTERACTING NUCLEOLAR PHOSPHOPROTEIN"/>
    <property type="match status" value="1"/>
</dbReference>
<evidence type="ECO:0000256" key="5">
    <source>
        <dbReference type="SAM" id="MobiDB-lite"/>
    </source>
</evidence>
<sequence>MVAAVSSKAKTSKKVATKGSVKKASGKKIAGSWARLRGVVRLGRLPTGFYEPEIRKFLSQFGTITRLRLARSKRSARSKGYAFVEFKSHDVAEIVAKDMDKYFIMQKPISAKLLEPSQVHESLWDGCTKTGKGRGIINMKRIHVKDNKEKHNSRPVDEKTGLPVVSESAKARKEAKKEALKSKLEAAGVKYDLP</sequence>
<dbReference type="SMART" id="SM00360">
    <property type="entry name" value="RRM"/>
    <property type="match status" value="1"/>
</dbReference>
<keyword evidence="2 4" id="KW-0694">RNA-binding</keyword>
<proteinExistence type="predicted"/>
<dbReference type="InParanoid" id="C5LD07"/>
<evidence type="ECO:0000256" key="2">
    <source>
        <dbReference type="ARBA" id="ARBA00022884"/>
    </source>
</evidence>
<evidence type="ECO:0000256" key="1">
    <source>
        <dbReference type="ARBA" id="ARBA00004604"/>
    </source>
</evidence>